<gene>
    <name evidence="2" type="ORF">SCF082_LOCUS19896</name>
</gene>
<protein>
    <submittedName>
        <fullName evidence="2">Uncharacterized protein</fullName>
    </submittedName>
</protein>
<organism evidence="2 3">
    <name type="scientific">Durusdinium trenchii</name>
    <dbReference type="NCBI Taxonomy" id="1381693"/>
    <lineage>
        <taxon>Eukaryota</taxon>
        <taxon>Sar</taxon>
        <taxon>Alveolata</taxon>
        <taxon>Dinophyceae</taxon>
        <taxon>Suessiales</taxon>
        <taxon>Symbiodiniaceae</taxon>
        <taxon>Durusdinium</taxon>
    </lineage>
</organism>
<accession>A0ABP0KZN7</accession>
<comment type="caution">
    <text evidence="2">The sequence shown here is derived from an EMBL/GenBank/DDBJ whole genome shotgun (WGS) entry which is preliminary data.</text>
</comment>
<feature type="non-terminal residue" evidence="2">
    <location>
        <position position="1"/>
    </location>
</feature>
<evidence type="ECO:0000313" key="2">
    <source>
        <dbReference type="EMBL" id="CAK9032031.1"/>
    </source>
</evidence>
<feature type="compositionally biased region" description="Polar residues" evidence="1">
    <location>
        <begin position="86"/>
        <end position="95"/>
    </location>
</feature>
<reference evidence="2 3" key="1">
    <citation type="submission" date="2024-02" db="EMBL/GenBank/DDBJ databases">
        <authorList>
            <person name="Chen Y."/>
            <person name="Shah S."/>
            <person name="Dougan E. K."/>
            <person name="Thang M."/>
            <person name="Chan C."/>
        </authorList>
    </citation>
    <scope>NUCLEOTIDE SEQUENCE [LARGE SCALE GENOMIC DNA]</scope>
</reference>
<name>A0ABP0KZN7_9DINO</name>
<proteinExistence type="predicted"/>
<sequence>SVFSRRSRPEPPVSRDPDAMLASRGVGFIALTMQCENEEKWRRIWEEEREQMQKAEAEAMAKMAQLQNAEGGHGGSVPPSRPLTGSAGSAKSRQSAAIKAM</sequence>
<evidence type="ECO:0000313" key="3">
    <source>
        <dbReference type="Proteomes" id="UP001642464"/>
    </source>
</evidence>
<evidence type="ECO:0000256" key="1">
    <source>
        <dbReference type="SAM" id="MobiDB-lite"/>
    </source>
</evidence>
<keyword evidence="3" id="KW-1185">Reference proteome</keyword>
<dbReference type="Proteomes" id="UP001642464">
    <property type="component" value="Unassembled WGS sequence"/>
</dbReference>
<dbReference type="EMBL" id="CAXAMM010013725">
    <property type="protein sequence ID" value="CAK9032031.1"/>
    <property type="molecule type" value="Genomic_DNA"/>
</dbReference>
<feature type="region of interest" description="Disordered" evidence="1">
    <location>
        <begin position="66"/>
        <end position="101"/>
    </location>
</feature>